<dbReference type="InterPro" id="IPR043203">
    <property type="entry name" value="VGCC_Ca_Na"/>
</dbReference>
<accession>A0ABS6CB70</accession>
<evidence type="ECO:0000256" key="3">
    <source>
        <dbReference type="ARBA" id="ARBA00022989"/>
    </source>
</evidence>
<evidence type="ECO:0000256" key="1">
    <source>
        <dbReference type="ARBA" id="ARBA00004141"/>
    </source>
</evidence>
<comment type="subcellular location">
    <subcellularLocation>
        <location evidence="1">Membrane</location>
        <topology evidence="1">Multi-pass membrane protein</topology>
    </subcellularLocation>
</comment>
<evidence type="ECO:0000256" key="5">
    <source>
        <dbReference type="SAM" id="Phobius"/>
    </source>
</evidence>
<keyword evidence="4 5" id="KW-0472">Membrane</keyword>
<proteinExistence type="predicted"/>
<dbReference type="RefSeq" id="WP_216341159.1">
    <property type="nucleotide sequence ID" value="NZ_JAHLEM010000070.1"/>
</dbReference>
<dbReference type="Pfam" id="PF00520">
    <property type="entry name" value="Ion_trans"/>
    <property type="match status" value="1"/>
</dbReference>
<evidence type="ECO:0000256" key="4">
    <source>
        <dbReference type="ARBA" id="ARBA00023136"/>
    </source>
</evidence>
<evidence type="ECO:0000256" key="2">
    <source>
        <dbReference type="ARBA" id="ARBA00022692"/>
    </source>
</evidence>
<dbReference type="Proteomes" id="UP000720508">
    <property type="component" value="Unassembled WGS sequence"/>
</dbReference>
<protein>
    <submittedName>
        <fullName evidence="7">Ion transporter</fullName>
    </submittedName>
</protein>
<evidence type="ECO:0000313" key="8">
    <source>
        <dbReference type="Proteomes" id="UP000720508"/>
    </source>
</evidence>
<sequence>MVNGTAAPKVHALVEGSRRVVDSGWFGVVVFSVIMANAAVLGVETYSGVVADWHTELKALEHGFLAIFTAEILLRMVAHGDRPGDFFRDPWNLFDIAVVALAFLPITRENATVLRLLRLARVLRAARFLPQIRVVITAIGKSLPGTLSFLLVGTLVLYVYAMVGWVFFADDDPEHYGSIGRAVLTLFLLITLDGLGDAVRAGLEISRWTIVYFASFVLLGSFVLVNLLIGVVINSLEEARAMEEAEQAEPPGPAPIGPAPEPLRQRIAAARQALDDLEADLGTTSGMPHAPRGGGVSAVRCRCSRCPARGPSSGN</sequence>
<feature type="transmembrane region" description="Helical" evidence="5">
    <location>
        <begin position="179"/>
        <end position="199"/>
    </location>
</feature>
<keyword evidence="8" id="KW-1185">Reference proteome</keyword>
<reference evidence="7 8" key="1">
    <citation type="submission" date="2021-06" db="EMBL/GenBank/DDBJ databases">
        <authorList>
            <person name="Pan X."/>
        </authorList>
    </citation>
    <scope>NUCLEOTIDE SEQUENCE [LARGE SCALE GENOMIC DNA]</scope>
    <source>
        <strain evidence="7 8">4503</strain>
    </source>
</reference>
<gene>
    <name evidence="7" type="ORF">KN815_08630</name>
</gene>
<keyword evidence="3 5" id="KW-1133">Transmembrane helix</keyword>
<evidence type="ECO:0000259" key="6">
    <source>
        <dbReference type="Pfam" id="PF00520"/>
    </source>
</evidence>
<organism evidence="7 8">
    <name type="scientific">Streptomyces niphimycinicus</name>
    <dbReference type="NCBI Taxonomy" id="2842201"/>
    <lineage>
        <taxon>Bacteria</taxon>
        <taxon>Bacillati</taxon>
        <taxon>Actinomycetota</taxon>
        <taxon>Actinomycetes</taxon>
        <taxon>Kitasatosporales</taxon>
        <taxon>Streptomycetaceae</taxon>
        <taxon>Streptomyces</taxon>
    </lineage>
</organism>
<comment type="caution">
    <text evidence="7">The sequence shown here is derived from an EMBL/GenBank/DDBJ whole genome shotgun (WGS) entry which is preliminary data.</text>
</comment>
<dbReference type="EMBL" id="JAHLEM010000070">
    <property type="protein sequence ID" value="MBU3864140.1"/>
    <property type="molecule type" value="Genomic_DNA"/>
</dbReference>
<evidence type="ECO:0000313" key="7">
    <source>
        <dbReference type="EMBL" id="MBU3864140.1"/>
    </source>
</evidence>
<dbReference type="PANTHER" id="PTHR10037:SF62">
    <property type="entry name" value="SODIUM CHANNEL PROTEIN 60E"/>
    <property type="match status" value="1"/>
</dbReference>
<feature type="transmembrane region" description="Helical" evidence="5">
    <location>
        <begin position="25"/>
        <end position="47"/>
    </location>
</feature>
<keyword evidence="2 5" id="KW-0812">Transmembrane</keyword>
<dbReference type="PANTHER" id="PTHR10037">
    <property type="entry name" value="VOLTAGE-GATED CATION CHANNEL CALCIUM AND SODIUM"/>
    <property type="match status" value="1"/>
</dbReference>
<name>A0ABS6CB70_9ACTN</name>
<feature type="domain" description="Ion transport" evidence="6">
    <location>
        <begin position="25"/>
        <end position="241"/>
    </location>
</feature>
<dbReference type="InterPro" id="IPR005821">
    <property type="entry name" value="Ion_trans_dom"/>
</dbReference>
<feature type="transmembrane region" description="Helical" evidence="5">
    <location>
        <begin position="211"/>
        <end position="233"/>
    </location>
</feature>
<feature type="transmembrane region" description="Helical" evidence="5">
    <location>
        <begin position="147"/>
        <end position="167"/>
    </location>
</feature>